<organism evidence="6 7">
    <name type="scientific">Endozoicomonas euniceicola</name>
    <dbReference type="NCBI Taxonomy" id="1234143"/>
    <lineage>
        <taxon>Bacteria</taxon>
        <taxon>Pseudomonadati</taxon>
        <taxon>Pseudomonadota</taxon>
        <taxon>Gammaproteobacteria</taxon>
        <taxon>Oceanospirillales</taxon>
        <taxon>Endozoicomonadaceae</taxon>
        <taxon>Endozoicomonas</taxon>
    </lineage>
</organism>
<dbReference type="SUPFAM" id="SSF111369">
    <property type="entry name" value="HlyD-like secretion proteins"/>
    <property type="match status" value="1"/>
</dbReference>
<feature type="domain" description="YknX-like C-terminal permuted SH3-like" evidence="5">
    <location>
        <begin position="279"/>
        <end position="344"/>
    </location>
</feature>
<comment type="similarity">
    <text evidence="1">Belongs to the membrane fusion protein (MFP) (TC 8.A.1) family.</text>
</comment>
<protein>
    <submittedName>
        <fullName evidence="6">Efflux RND transporter periplasmic adaptor subunit</fullName>
    </submittedName>
</protein>
<dbReference type="Pfam" id="PF25989">
    <property type="entry name" value="YknX_C"/>
    <property type="match status" value="1"/>
</dbReference>
<dbReference type="EMBL" id="CP103300">
    <property type="protein sequence ID" value="UYM16105.1"/>
    <property type="molecule type" value="Genomic_DNA"/>
</dbReference>
<feature type="signal peptide" evidence="3">
    <location>
        <begin position="1"/>
        <end position="23"/>
    </location>
</feature>
<dbReference type="Gene3D" id="2.40.420.20">
    <property type="match status" value="1"/>
</dbReference>
<evidence type="ECO:0000256" key="2">
    <source>
        <dbReference type="SAM" id="Coils"/>
    </source>
</evidence>
<proteinExistence type="inferred from homology"/>
<evidence type="ECO:0000259" key="4">
    <source>
        <dbReference type="Pfam" id="PF25917"/>
    </source>
</evidence>
<dbReference type="Pfam" id="PF25917">
    <property type="entry name" value="BSH_RND"/>
    <property type="match status" value="1"/>
</dbReference>
<name>A0ABY6GTK6_9GAMM</name>
<keyword evidence="3" id="KW-0732">Signal</keyword>
<sequence>MSKARMVALLCALPICALPAVSAATTDVSVIKAEYRPIFQQKTYSTSLTAAQRITLISQTSGAVVEKMVRNGQNVSIGDVIVQLDDRDYQLNHRESEANLDLAKANYREAQNELKRSSKLYKSGGMSQSRFEQVETQFIKATASKELAEVNEQRAALALERTRIRAKAAGKVINLYLDEGQHVTEGSHVCDIINDEKIDAIVELPSNDRFLQAVDTLSAHLSVDSANYSQSGQLFAIDGAIDPTKSTLRVRYRFNNEGQLLDGHFGKVTLSNNNGEGNITVPQSSVLSDRQGQYVYVANNGILEQKRVQSLGKYETSELVNGLQKDDLVVVSGTIKLYPGQEVKANLVEGGEG</sequence>
<evidence type="ECO:0000256" key="3">
    <source>
        <dbReference type="SAM" id="SignalP"/>
    </source>
</evidence>
<feature type="domain" description="Multidrug resistance protein MdtA-like barrel-sandwich hybrid" evidence="4">
    <location>
        <begin position="54"/>
        <end position="188"/>
    </location>
</feature>
<feature type="coiled-coil region" evidence="2">
    <location>
        <begin position="93"/>
        <end position="160"/>
    </location>
</feature>
<accession>A0ABY6GTK6</accession>
<keyword evidence="2" id="KW-0175">Coiled coil</keyword>
<keyword evidence="7" id="KW-1185">Reference proteome</keyword>
<dbReference type="Gene3D" id="1.10.287.470">
    <property type="entry name" value="Helix hairpin bin"/>
    <property type="match status" value="1"/>
</dbReference>
<dbReference type="InterPro" id="IPR006143">
    <property type="entry name" value="RND_pump_MFP"/>
</dbReference>
<feature type="chain" id="PRO_5045111114" evidence="3">
    <location>
        <begin position="24"/>
        <end position="353"/>
    </location>
</feature>
<dbReference type="Gene3D" id="2.40.30.170">
    <property type="match status" value="1"/>
</dbReference>
<dbReference type="NCBIfam" id="TIGR01730">
    <property type="entry name" value="RND_mfp"/>
    <property type="match status" value="1"/>
</dbReference>
<dbReference type="InterPro" id="IPR058637">
    <property type="entry name" value="YknX-like_C"/>
</dbReference>
<evidence type="ECO:0000313" key="7">
    <source>
        <dbReference type="Proteomes" id="UP001163255"/>
    </source>
</evidence>
<gene>
    <name evidence="6" type="ORF">NX720_25445</name>
</gene>
<dbReference type="PANTHER" id="PTHR30469">
    <property type="entry name" value="MULTIDRUG RESISTANCE PROTEIN MDTA"/>
    <property type="match status" value="1"/>
</dbReference>
<dbReference type="RefSeq" id="WP_262598408.1">
    <property type="nucleotide sequence ID" value="NZ_CP103300.1"/>
</dbReference>
<reference evidence="6" key="1">
    <citation type="submission" date="2022-10" db="EMBL/GenBank/DDBJ databases">
        <title>Completed Genome Sequence of two octocoral isolated bacterium, Endozoicomonas euniceicola EF212T and Endozoicomonas gorgoniicola PS125T.</title>
        <authorList>
            <person name="Chiou Y.-J."/>
            <person name="Chen Y.-H."/>
        </authorList>
    </citation>
    <scope>NUCLEOTIDE SEQUENCE</scope>
    <source>
        <strain evidence="6">EF212</strain>
    </source>
</reference>
<dbReference type="Gene3D" id="2.40.50.100">
    <property type="match status" value="1"/>
</dbReference>
<evidence type="ECO:0000256" key="1">
    <source>
        <dbReference type="ARBA" id="ARBA00009477"/>
    </source>
</evidence>
<dbReference type="Proteomes" id="UP001163255">
    <property type="component" value="Chromosome"/>
</dbReference>
<evidence type="ECO:0000313" key="6">
    <source>
        <dbReference type="EMBL" id="UYM16105.1"/>
    </source>
</evidence>
<evidence type="ECO:0000259" key="5">
    <source>
        <dbReference type="Pfam" id="PF25989"/>
    </source>
</evidence>
<dbReference type="InterPro" id="IPR058625">
    <property type="entry name" value="MdtA-like_BSH"/>
</dbReference>